<proteinExistence type="predicted"/>
<keyword evidence="2" id="KW-1185">Reference proteome</keyword>
<organism evidence="1 2">
    <name type="scientific">Crossiella cryophila</name>
    <dbReference type="NCBI Taxonomy" id="43355"/>
    <lineage>
        <taxon>Bacteria</taxon>
        <taxon>Bacillati</taxon>
        <taxon>Actinomycetota</taxon>
        <taxon>Actinomycetes</taxon>
        <taxon>Pseudonocardiales</taxon>
        <taxon>Pseudonocardiaceae</taxon>
        <taxon>Crossiella</taxon>
    </lineage>
</organism>
<reference evidence="1 2" key="1">
    <citation type="submission" date="2020-08" db="EMBL/GenBank/DDBJ databases">
        <title>Sequencing the genomes of 1000 actinobacteria strains.</title>
        <authorList>
            <person name="Klenk H.-P."/>
        </authorList>
    </citation>
    <scope>NUCLEOTIDE SEQUENCE [LARGE SCALE GENOMIC DNA]</scope>
    <source>
        <strain evidence="1 2">DSM 44230</strain>
    </source>
</reference>
<dbReference type="RefSeq" id="WP_185001899.1">
    <property type="nucleotide sequence ID" value="NZ_BAAAUI010000021.1"/>
</dbReference>
<evidence type="ECO:0000313" key="1">
    <source>
        <dbReference type="EMBL" id="MBB4676023.1"/>
    </source>
</evidence>
<protein>
    <submittedName>
        <fullName evidence="1">Uncharacterized protein</fullName>
    </submittedName>
</protein>
<name>A0A7W7C9Y5_9PSEU</name>
<gene>
    <name evidence="1" type="ORF">HNR67_002141</name>
</gene>
<dbReference type="EMBL" id="JACHMH010000001">
    <property type="protein sequence ID" value="MBB4676023.1"/>
    <property type="molecule type" value="Genomic_DNA"/>
</dbReference>
<accession>A0A7W7C9Y5</accession>
<dbReference type="AlphaFoldDB" id="A0A7W7C9Y5"/>
<dbReference type="Proteomes" id="UP000533598">
    <property type="component" value="Unassembled WGS sequence"/>
</dbReference>
<evidence type="ECO:0000313" key="2">
    <source>
        <dbReference type="Proteomes" id="UP000533598"/>
    </source>
</evidence>
<comment type="caution">
    <text evidence="1">The sequence shown here is derived from an EMBL/GenBank/DDBJ whole genome shotgun (WGS) entry which is preliminary data.</text>
</comment>
<sequence>MGFFDDEPDVVPAPAAEPPRAARAVWLGPPEDVPGVLVPLEAVVTRTDNAVVLVVGARAYPNGCQVEARVAARRDGLAEDAWWELHDGLFGAHRRRWNRDPSTESAPHFSIRLADGTEIAAVGQAPEDQPAGPLLVCSPDGGTADSGRVDSHFQLWLHPLPDTEFELRIEWASAGINTTAKVDGTAIAAAAQRAEPYWS</sequence>